<reference evidence="3" key="2">
    <citation type="submission" date="2018-02" db="UniProtKB">
        <authorList>
            <consortium name="EnsemblPlants"/>
        </authorList>
    </citation>
    <scope>IDENTIFICATION</scope>
    <source>
        <strain evidence="3">Williams 82</strain>
    </source>
</reference>
<reference evidence="2" key="3">
    <citation type="submission" date="2018-07" db="EMBL/GenBank/DDBJ databases">
        <title>WGS assembly of Glycine max.</title>
        <authorList>
            <person name="Schmutz J."/>
            <person name="Cannon S."/>
            <person name="Schlueter J."/>
            <person name="Ma J."/>
            <person name="Mitros T."/>
            <person name="Nelson W."/>
            <person name="Hyten D."/>
            <person name="Song Q."/>
            <person name="Thelen J."/>
            <person name="Cheng J."/>
            <person name="Xu D."/>
            <person name="Hellsten U."/>
            <person name="May G."/>
            <person name="Yu Y."/>
            <person name="Sakurai T."/>
            <person name="Umezawa T."/>
            <person name="Bhattacharyya M."/>
            <person name="Sandhu D."/>
            <person name="Valliyodan B."/>
            <person name="Lindquist E."/>
            <person name="Peto M."/>
            <person name="Grant D."/>
            <person name="Shu S."/>
            <person name="Goodstein D."/>
            <person name="Barry K."/>
            <person name="Futrell-Griggs M."/>
            <person name="Abernathy B."/>
            <person name="Du J."/>
            <person name="Tian Z."/>
            <person name="Zhu L."/>
            <person name="Gill N."/>
            <person name="Joshi T."/>
            <person name="Libault M."/>
            <person name="Sethuraman A."/>
            <person name="Zhang X."/>
            <person name="Shinozaki K."/>
            <person name="Nguyen H."/>
            <person name="Wing R."/>
            <person name="Cregan P."/>
            <person name="Specht J."/>
            <person name="Grimwood J."/>
            <person name="Rokhsar D."/>
            <person name="Stacey G."/>
            <person name="Shoemaker R."/>
            <person name="Jackson S."/>
        </authorList>
    </citation>
    <scope>NUCLEOTIDE SEQUENCE</scope>
    <source>
        <tissue evidence="2">Callus</tissue>
    </source>
</reference>
<gene>
    <name evidence="2" type="ORF">GLYMA_20G237100</name>
</gene>
<evidence type="ECO:0000313" key="3">
    <source>
        <dbReference type="EnsemblPlants" id="KRG92908"/>
    </source>
</evidence>
<dbReference type="Gramene" id="KRG92908">
    <property type="protein sequence ID" value="KRG92908"/>
    <property type="gene ID" value="GLYMA_20G237100"/>
</dbReference>
<dbReference type="SMR" id="I1NJ24"/>
<dbReference type="EnsemblPlants" id="KRG92908">
    <property type="protein sequence ID" value="KRG92908"/>
    <property type="gene ID" value="GLYMA_20G237100"/>
</dbReference>
<dbReference type="PaxDb" id="3847-GLYMA20G38090.1"/>
<sequence length="66" mass="7408">MQFHHTLVIAALLSLLATKTENVLNEEKAERVFEEQLNNDPALGKKEEEAVVIGEEVADGERKFTN</sequence>
<protein>
    <submittedName>
        <fullName evidence="2 3">Uncharacterized protein</fullName>
    </submittedName>
</protein>
<keyword evidence="1" id="KW-0732">Signal</keyword>
<dbReference type="HOGENOM" id="CLU_2836303_0_0_1"/>
<dbReference type="EMBL" id="CM000853">
    <property type="protein sequence ID" value="KRG92908.1"/>
    <property type="molecule type" value="Genomic_DNA"/>
</dbReference>
<feature type="chain" id="PRO_5014579512" evidence="1">
    <location>
        <begin position="23"/>
        <end position="66"/>
    </location>
</feature>
<keyword evidence="4" id="KW-1185">Reference proteome</keyword>
<feature type="signal peptide" evidence="1">
    <location>
        <begin position="1"/>
        <end position="22"/>
    </location>
</feature>
<dbReference type="Proteomes" id="UP000008827">
    <property type="component" value="Chromosome 20"/>
</dbReference>
<reference evidence="2 3" key="1">
    <citation type="journal article" date="2010" name="Nature">
        <title>Genome sequence of the palaeopolyploid soybean.</title>
        <authorList>
            <person name="Schmutz J."/>
            <person name="Cannon S.B."/>
            <person name="Schlueter J."/>
            <person name="Ma J."/>
            <person name="Mitros T."/>
            <person name="Nelson W."/>
            <person name="Hyten D.L."/>
            <person name="Song Q."/>
            <person name="Thelen J.J."/>
            <person name="Cheng J."/>
            <person name="Xu D."/>
            <person name="Hellsten U."/>
            <person name="May G.D."/>
            <person name="Yu Y."/>
            <person name="Sakurai T."/>
            <person name="Umezawa T."/>
            <person name="Bhattacharyya M.K."/>
            <person name="Sandhu D."/>
            <person name="Valliyodan B."/>
            <person name="Lindquist E."/>
            <person name="Peto M."/>
            <person name="Grant D."/>
            <person name="Shu S."/>
            <person name="Goodstein D."/>
            <person name="Barry K."/>
            <person name="Futrell-Griggs M."/>
            <person name="Abernathy B."/>
            <person name="Du J."/>
            <person name="Tian Z."/>
            <person name="Zhu L."/>
            <person name="Gill N."/>
            <person name="Joshi T."/>
            <person name="Libault M."/>
            <person name="Sethuraman A."/>
            <person name="Zhang X.-C."/>
            <person name="Shinozaki K."/>
            <person name="Nguyen H.T."/>
            <person name="Wing R.A."/>
            <person name="Cregan P."/>
            <person name="Specht J."/>
            <person name="Grimwood J."/>
            <person name="Rokhsar D."/>
            <person name="Stacey G."/>
            <person name="Shoemaker R.C."/>
            <person name="Jackson S.A."/>
        </authorList>
    </citation>
    <scope>NUCLEOTIDE SEQUENCE [LARGE SCALE GENOMIC DNA]</scope>
    <source>
        <strain evidence="3">cv. Williams 82</strain>
        <tissue evidence="2">Callus</tissue>
    </source>
</reference>
<dbReference type="InParanoid" id="I1NJ24"/>
<organism evidence="3">
    <name type="scientific">Glycine max</name>
    <name type="common">Soybean</name>
    <name type="synonym">Glycine hispida</name>
    <dbReference type="NCBI Taxonomy" id="3847"/>
    <lineage>
        <taxon>Eukaryota</taxon>
        <taxon>Viridiplantae</taxon>
        <taxon>Streptophyta</taxon>
        <taxon>Embryophyta</taxon>
        <taxon>Tracheophyta</taxon>
        <taxon>Spermatophyta</taxon>
        <taxon>Magnoliopsida</taxon>
        <taxon>eudicotyledons</taxon>
        <taxon>Gunneridae</taxon>
        <taxon>Pentapetalae</taxon>
        <taxon>rosids</taxon>
        <taxon>fabids</taxon>
        <taxon>Fabales</taxon>
        <taxon>Fabaceae</taxon>
        <taxon>Papilionoideae</taxon>
        <taxon>50 kb inversion clade</taxon>
        <taxon>NPAAA clade</taxon>
        <taxon>indigoferoid/millettioid clade</taxon>
        <taxon>Phaseoleae</taxon>
        <taxon>Glycine</taxon>
        <taxon>Glycine subgen. Soja</taxon>
    </lineage>
</organism>
<evidence type="ECO:0000313" key="2">
    <source>
        <dbReference type="EMBL" id="KRG92908.1"/>
    </source>
</evidence>
<evidence type="ECO:0000256" key="1">
    <source>
        <dbReference type="SAM" id="SignalP"/>
    </source>
</evidence>
<proteinExistence type="predicted"/>
<evidence type="ECO:0000313" key="4">
    <source>
        <dbReference type="Proteomes" id="UP000008827"/>
    </source>
</evidence>
<name>I1NJ24_SOYBN</name>
<accession>I1NJ24</accession>
<dbReference type="AlphaFoldDB" id="I1NJ24"/>